<comment type="similarity">
    <text evidence="2">Belongs to the peptidase S54 family.</text>
</comment>
<dbReference type="InterPro" id="IPR046483">
    <property type="entry name" value="DUF6576"/>
</dbReference>
<dbReference type="InterPro" id="IPR035952">
    <property type="entry name" value="Rhomboid-like_sf"/>
</dbReference>
<keyword evidence="4" id="KW-0378">Hydrolase</keyword>
<accession>A0A2M9R2E0</accession>
<dbReference type="RefSeq" id="WP_100678768.1">
    <property type="nucleotide sequence ID" value="NZ_NIPO01000003.1"/>
</dbReference>
<dbReference type="InterPro" id="IPR050925">
    <property type="entry name" value="Rhomboid_protease_S54"/>
</dbReference>
<feature type="transmembrane region" description="Helical" evidence="7">
    <location>
        <begin position="98"/>
        <end position="120"/>
    </location>
</feature>
<keyword evidence="11" id="KW-1185">Reference proteome</keyword>
<feature type="transmembrane region" description="Helical" evidence="7">
    <location>
        <begin position="21"/>
        <end position="42"/>
    </location>
</feature>
<dbReference type="AlphaFoldDB" id="A0A2M9R2E0"/>
<evidence type="ECO:0000256" key="4">
    <source>
        <dbReference type="ARBA" id="ARBA00022801"/>
    </source>
</evidence>
<dbReference type="InterPro" id="IPR022764">
    <property type="entry name" value="Peptidase_S54_rhomboid_dom"/>
</dbReference>
<comment type="caution">
    <text evidence="10">The sequence shown here is derived from an EMBL/GenBank/DDBJ whole genome shotgun (WGS) entry which is preliminary data.</text>
</comment>
<proteinExistence type="inferred from homology"/>
<organism evidence="10 11">
    <name type="scientific">Avrilella dinanensis</name>
    <dbReference type="NCBI Taxonomy" id="2008672"/>
    <lineage>
        <taxon>Bacteria</taxon>
        <taxon>Pseudomonadati</taxon>
        <taxon>Bacteroidota</taxon>
        <taxon>Flavobacteriia</taxon>
        <taxon>Flavobacteriales</taxon>
        <taxon>Flavobacteriaceae</taxon>
        <taxon>Avrilella</taxon>
    </lineage>
</organism>
<dbReference type="GO" id="GO:0004252">
    <property type="term" value="F:serine-type endopeptidase activity"/>
    <property type="evidence" value="ECO:0007669"/>
    <property type="project" value="InterPro"/>
</dbReference>
<evidence type="ECO:0000256" key="3">
    <source>
        <dbReference type="ARBA" id="ARBA00022692"/>
    </source>
</evidence>
<feature type="domain" description="Peptidase S54 rhomboid" evidence="8">
    <location>
        <begin position="58"/>
        <end position="202"/>
    </location>
</feature>
<evidence type="ECO:0000256" key="5">
    <source>
        <dbReference type="ARBA" id="ARBA00022989"/>
    </source>
</evidence>
<sequence length="272" mass="31197">MDTNWKDKIRYQLSVADTSQKLIYVIAGCSLLSLLIGTFFPVNEWVALSSNFNISLSRFWTFLTYTFFHATIFHLLFNLIALFYFSQLFKVFFTQRQLLSVFLFGSVFAGIFFAGIISLFENHNNYLLGASGGIMAILFATVRYQPNMSVRLPLIGNVKIWHIAAAFLLIDLLMMPYGNFGGRLAHIGGALFGVLYTTFLFQGTDMSKWIYWDKKKPQKSRPASGQSTAFSERYSKADNQKKVNEILDKIRKSGYESLTKKEKEFLFKQKSK</sequence>
<evidence type="ECO:0000256" key="7">
    <source>
        <dbReference type="SAM" id="Phobius"/>
    </source>
</evidence>
<evidence type="ECO:0000313" key="10">
    <source>
        <dbReference type="EMBL" id="PJR03029.1"/>
    </source>
</evidence>
<dbReference type="Gene3D" id="1.20.1540.10">
    <property type="entry name" value="Rhomboid-like"/>
    <property type="match status" value="1"/>
</dbReference>
<gene>
    <name evidence="10" type="ORF">CDL10_11235</name>
</gene>
<dbReference type="OrthoDB" id="680602at2"/>
<evidence type="ECO:0000256" key="2">
    <source>
        <dbReference type="ARBA" id="ARBA00009045"/>
    </source>
</evidence>
<keyword evidence="6 7" id="KW-0472">Membrane</keyword>
<dbReference type="Pfam" id="PF20216">
    <property type="entry name" value="DUF6576"/>
    <property type="match status" value="1"/>
</dbReference>
<evidence type="ECO:0000256" key="1">
    <source>
        <dbReference type="ARBA" id="ARBA00004141"/>
    </source>
</evidence>
<dbReference type="EMBL" id="NIPO01000003">
    <property type="protein sequence ID" value="PJR03029.1"/>
    <property type="molecule type" value="Genomic_DNA"/>
</dbReference>
<dbReference type="SUPFAM" id="SSF144091">
    <property type="entry name" value="Rhomboid-like"/>
    <property type="match status" value="1"/>
</dbReference>
<reference evidence="10 11" key="1">
    <citation type="submission" date="2017-06" db="EMBL/GenBank/DDBJ databases">
        <title>Description of Avrilella dinanensis gen. nov. sp. nov.</title>
        <authorList>
            <person name="Leyer C."/>
            <person name="Sassi M."/>
            <person name="Minet J."/>
            <person name="Kayal S."/>
            <person name="Cattoir V."/>
        </authorList>
    </citation>
    <scope>NUCLEOTIDE SEQUENCE [LARGE SCALE GENOMIC DNA]</scope>
    <source>
        <strain evidence="10 11">UR159</strain>
    </source>
</reference>
<evidence type="ECO:0000259" key="9">
    <source>
        <dbReference type="Pfam" id="PF20216"/>
    </source>
</evidence>
<dbReference type="PANTHER" id="PTHR43731:SF14">
    <property type="entry name" value="PRESENILIN-ASSOCIATED RHOMBOID-LIKE PROTEIN, MITOCHONDRIAL"/>
    <property type="match status" value="1"/>
</dbReference>
<feature type="domain" description="DUF6576" evidence="9">
    <location>
        <begin position="235"/>
        <end position="266"/>
    </location>
</feature>
<dbReference type="PANTHER" id="PTHR43731">
    <property type="entry name" value="RHOMBOID PROTEASE"/>
    <property type="match status" value="1"/>
</dbReference>
<feature type="transmembrane region" description="Helical" evidence="7">
    <location>
        <begin position="62"/>
        <end position="86"/>
    </location>
</feature>
<evidence type="ECO:0000313" key="11">
    <source>
        <dbReference type="Proteomes" id="UP000231960"/>
    </source>
</evidence>
<feature type="transmembrane region" description="Helical" evidence="7">
    <location>
        <begin position="184"/>
        <end position="201"/>
    </location>
</feature>
<keyword evidence="5 7" id="KW-1133">Transmembrane helix</keyword>
<dbReference type="GO" id="GO:0016020">
    <property type="term" value="C:membrane"/>
    <property type="evidence" value="ECO:0007669"/>
    <property type="project" value="UniProtKB-SubCell"/>
</dbReference>
<name>A0A2M9R2E0_9FLAO</name>
<keyword evidence="3 7" id="KW-0812">Transmembrane</keyword>
<comment type="subcellular location">
    <subcellularLocation>
        <location evidence="1">Membrane</location>
        <topology evidence="1">Multi-pass membrane protein</topology>
    </subcellularLocation>
</comment>
<evidence type="ECO:0000259" key="8">
    <source>
        <dbReference type="Pfam" id="PF01694"/>
    </source>
</evidence>
<protein>
    <submittedName>
        <fullName evidence="10">Uncharacterized protein</fullName>
    </submittedName>
</protein>
<evidence type="ECO:0000256" key="6">
    <source>
        <dbReference type="ARBA" id="ARBA00023136"/>
    </source>
</evidence>
<feature type="transmembrane region" description="Helical" evidence="7">
    <location>
        <begin position="126"/>
        <end position="146"/>
    </location>
</feature>
<dbReference type="Pfam" id="PF01694">
    <property type="entry name" value="Rhomboid"/>
    <property type="match status" value="1"/>
</dbReference>
<dbReference type="Proteomes" id="UP000231960">
    <property type="component" value="Unassembled WGS sequence"/>
</dbReference>
<feature type="transmembrane region" description="Helical" evidence="7">
    <location>
        <begin position="158"/>
        <end position="178"/>
    </location>
</feature>